<evidence type="ECO:0000313" key="6">
    <source>
        <dbReference type="Proteomes" id="UP000233276"/>
    </source>
</evidence>
<protein>
    <submittedName>
        <fullName evidence="5">Glycosyl transferase</fullName>
    </submittedName>
</protein>
<dbReference type="PANTHER" id="PTHR12526:SF510">
    <property type="entry name" value="D-INOSITOL 3-PHOSPHATE GLYCOSYLTRANSFERASE"/>
    <property type="match status" value="1"/>
</dbReference>
<dbReference type="InterPro" id="IPR015393">
    <property type="entry name" value="DUF1972"/>
</dbReference>
<dbReference type="AlphaFoldDB" id="A0A2K9DB62"/>
<evidence type="ECO:0000313" key="5">
    <source>
        <dbReference type="EMBL" id="AUG30840.1"/>
    </source>
</evidence>
<evidence type="ECO:0000256" key="1">
    <source>
        <dbReference type="ARBA" id="ARBA00022676"/>
    </source>
</evidence>
<feature type="domain" description="DUF1972" evidence="3">
    <location>
        <begin position="4"/>
        <end position="179"/>
    </location>
</feature>
<dbReference type="Proteomes" id="UP000233276">
    <property type="component" value="Chromosome"/>
</dbReference>
<dbReference type="EMBL" id="CP025299">
    <property type="protein sequence ID" value="AUG30840.1"/>
    <property type="molecule type" value="Genomic_DNA"/>
</dbReference>
<gene>
    <name evidence="5" type="ORF">CXR34_16140</name>
</gene>
<sequence length="383" mass="42512">MTRRTVRILGTHGVPAAYGGFETAAEHVGLYLRDHGWDVVVYCQVDGEGEIASDRWNGIERILIPEPRDGWKGTSHFDLVSIRHATQHHRDGDVWLTFGYNTGVLDVMPRLRGIPNVINMDGMEWTRRRWGLAKQGILLANERLAGLVGDVLIGDHPVISAYLGRHFGRRRVETITYGAPSVTSAPVAPVRDLHLEPDAYGIVVCRPIPENSVLEIVTAWSARRRGMPLVVVGPYTDTDPYHVAVRAAASDEVRFPGAIFDSGRLQALRFHSALYLHGHTVGGTNPSLVEAMGAGNAVVAHDNRYNTWVAGPGNAYFRGADDLGDLLDDLLADPRRRRRMGEASRARHREEFTWDHIGAQYEQSLLTALARHGHVTRRTEVLV</sequence>
<dbReference type="SUPFAM" id="SSF53756">
    <property type="entry name" value="UDP-Glycosyltransferase/glycogen phosphorylase"/>
    <property type="match status" value="1"/>
</dbReference>
<dbReference type="GO" id="GO:0016757">
    <property type="term" value="F:glycosyltransferase activity"/>
    <property type="evidence" value="ECO:0007669"/>
    <property type="project" value="UniProtKB-KW"/>
</dbReference>
<evidence type="ECO:0000256" key="2">
    <source>
        <dbReference type="ARBA" id="ARBA00022679"/>
    </source>
</evidence>
<name>A0A2K9DB62_9MICO</name>
<dbReference type="Gene3D" id="3.40.50.2000">
    <property type="entry name" value="Glycogen Phosphorylase B"/>
    <property type="match status" value="2"/>
</dbReference>
<dbReference type="RefSeq" id="WP_101306987.1">
    <property type="nucleotide sequence ID" value="NZ_CP025299.1"/>
</dbReference>
<accession>A0A2K9DB62</accession>
<feature type="domain" description="Spore protein YkvP/CgeB glycosyl transferase-like" evidence="4">
    <location>
        <begin position="223"/>
        <end position="362"/>
    </location>
</feature>
<dbReference type="KEGG" id="mhos:CXR34_16140"/>
<evidence type="ECO:0000259" key="4">
    <source>
        <dbReference type="Pfam" id="PF13524"/>
    </source>
</evidence>
<reference evidence="5 6" key="1">
    <citation type="submission" date="2017-12" db="EMBL/GenBank/DDBJ databases">
        <title>Isolation and characterization of estrogens degradatiion strain Microbacterium hominis SJTG1.</title>
        <authorList>
            <person name="Xiong W."/>
            <person name="Yin C."/>
            <person name="Zheng D."/>
            <person name="Liang R."/>
        </authorList>
    </citation>
    <scope>NUCLEOTIDE SEQUENCE [LARGE SCALE GENOMIC DNA]</scope>
    <source>
        <strain evidence="5 6">SJTG1</strain>
    </source>
</reference>
<dbReference type="Pfam" id="PF09314">
    <property type="entry name" value="DUF1972"/>
    <property type="match status" value="1"/>
</dbReference>
<evidence type="ECO:0000259" key="3">
    <source>
        <dbReference type="Pfam" id="PF09314"/>
    </source>
</evidence>
<keyword evidence="1" id="KW-0328">Glycosyltransferase</keyword>
<proteinExistence type="predicted"/>
<dbReference type="Pfam" id="PF13524">
    <property type="entry name" value="Glyco_trans_1_2"/>
    <property type="match status" value="1"/>
</dbReference>
<dbReference type="PANTHER" id="PTHR12526">
    <property type="entry name" value="GLYCOSYLTRANSFERASE"/>
    <property type="match status" value="1"/>
</dbReference>
<keyword evidence="2 5" id="KW-0808">Transferase</keyword>
<organism evidence="5 6">
    <name type="scientific">Microbacterium hominis</name>
    <dbReference type="NCBI Taxonomy" id="162426"/>
    <lineage>
        <taxon>Bacteria</taxon>
        <taxon>Bacillati</taxon>
        <taxon>Actinomycetota</taxon>
        <taxon>Actinomycetes</taxon>
        <taxon>Micrococcales</taxon>
        <taxon>Microbacteriaceae</taxon>
        <taxon>Microbacterium</taxon>
    </lineage>
</organism>
<dbReference type="InterPro" id="IPR055259">
    <property type="entry name" value="YkvP/CgeB_Glyco_trans-like"/>
</dbReference>